<comment type="caution">
    <text evidence="1">The sequence shown here is derived from an EMBL/GenBank/DDBJ whole genome shotgun (WGS) entry which is preliminary data.</text>
</comment>
<reference evidence="1" key="1">
    <citation type="journal article" date="2019" name="Sci. Rep.">
        <title>Draft genome of Tanacetum cinerariifolium, the natural source of mosquito coil.</title>
        <authorList>
            <person name="Yamashiro T."/>
            <person name="Shiraishi A."/>
            <person name="Satake H."/>
            <person name="Nakayama K."/>
        </authorList>
    </citation>
    <scope>NUCLEOTIDE SEQUENCE</scope>
</reference>
<name>A0A6L2LLI1_TANCI</name>
<protein>
    <submittedName>
        <fullName evidence="1">Uncharacterized protein</fullName>
    </submittedName>
</protein>
<proteinExistence type="predicted"/>
<accession>A0A6L2LLI1</accession>
<evidence type="ECO:0000313" key="1">
    <source>
        <dbReference type="EMBL" id="GEU61035.1"/>
    </source>
</evidence>
<sequence>MMTCVYDDDYEFDDKFMVLKGVFSQSFQEAKLSSSSSRLCVIDNIVIYNDVRIIIMYLGYKDNGVVRDETLDIEEDVLVTDGGNVDEDDSIVEDKDQSLNEAKENETVIEEEKNNSCQEVIDVDEGKNSKEKEDIECDQVQNKSSKSYADVTEKNVINFDKKLLYICKEIDSNGNKIVMFDDVMVVEGSKRWERTLCDYFVGYGMSVNELRMGIGRVGFARVLVEVTAKKPLSTGVKIVYKNGSKEKILQCSVEGVRVERSRQNVNEEKKKEKNLVKSKNDSMVDSEGFIALQKKKNGGVSKRVLKPGYMPNTQHTRFVNQKSNMNRKSNVQYEFQPKKKVNNRAIYTVMPVETVMNNTSGNQSQLKRLHIKKRGFGFGLLAVEIKRYKRVDLFSWSVERPLGTSLIGKRLNGEDLDVIAVKVEWSGIGLSR</sequence>
<organism evidence="1">
    <name type="scientific">Tanacetum cinerariifolium</name>
    <name type="common">Dalmatian daisy</name>
    <name type="synonym">Chrysanthemum cinerariifolium</name>
    <dbReference type="NCBI Taxonomy" id="118510"/>
    <lineage>
        <taxon>Eukaryota</taxon>
        <taxon>Viridiplantae</taxon>
        <taxon>Streptophyta</taxon>
        <taxon>Embryophyta</taxon>
        <taxon>Tracheophyta</taxon>
        <taxon>Spermatophyta</taxon>
        <taxon>Magnoliopsida</taxon>
        <taxon>eudicotyledons</taxon>
        <taxon>Gunneridae</taxon>
        <taxon>Pentapetalae</taxon>
        <taxon>asterids</taxon>
        <taxon>campanulids</taxon>
        <taxon>Asterales</taxon>
        <taxon>Asteraceae</taxon>
        <taxon>Asteroideae</taxon>
        <taxon>Anthemideae</taxon>
        <taxon>Anthemidinae</taxon>
        <taxon>Tanacetum</taxon>
    </lineage>
</organism>
<dbReference type="AlphaFoldDB" id="A0A6L2LLI1"/>
<gene>
    <name evidence="1" type="ORF">Tci_033013</name>
</gene>
<dbReference type="EMBL" id="BKCJ010004437">
    <property type="protein sequence ID" value="GEU61035.1"/>
    <property type="molecule type" value="Genomic_DNA"/>
</dbReference>